<evidence type="ECO:0000313" key="3">
    <source>
        <dbReference type="EMBL" id="CUU59325.1"/>
    </source>
</evidence>
<dbReference type="GO" id="GO:0003824">
    <property type="term" value="F:catalytic activity"/>
    <property type="evidence" value="ECO:0007669"/>
    <property type="project" value="InterPro"/>
</dbReference>
<proteinExistence type="inferred from homology"/>
<keyword evidence="4" id="KW-1185">Reference proteome</keyword>
<dbReference type="AlphaFoldDB" id="A0A0S4QV23"/>
<dbReference type="InterPro" id="IPR029045">
    <property type="entry name" value="ClpP/crotonase-like_dom_sf"/>
</dbReference>
<dbReference type="PANTHER" id="PTHR43802">
    <property type="entry name" value="ENOYL-COA HYDRATASE"/>
    <property type="match status" value="1"/>
</dbReference>
<organism evidence="3 4">
    <name type="scientific">Parafrankia irregularis</name>
    <dbReference type="NCBI Taxonomy" id="795642"/>
    <lineage>
        <taxon>Bacteria</taxon>
        <taxon>Bacillati</taxon>
        <taxon>Actinomycetota</taxon>
        <taxon>Actinomycetes</taxon>
        <taxon>Frankiales</taxon>
        <taxon>Frankiaceae</taxon>
        <taxon>Parafrankia</taxon>
    </lineage>
</organism>
<evidence type="ECO:0000256" key="1">
    <source>
        <dbReference type="ARBA" id="ARBA00005254"/>
    </source>
</evidence>
<dbReference type="InterPro" id="IPR018376">
    <property type="entry name" value="Enoyl-CoA_hyd/isom_CS"/>
</dbReference>
<comment type="similarity">
    <text evidence="1 2">Belongs to the enoyl-CoA hydratase/isomerase family.</text>
</comment>
<reference evidence="4" key="1">
    <citation type="submission" date="2015-11" db="EMBL/GenBank/DDBJ databases">
        <authorList>
            <person name="Varghese N."/>
        </authorList>
    </citation>
    <scope>NUCLEOTIDE SEQUENCE [LARGE SCALE GENOMIC DNA]</scope>
    <source>
        <strain evidence="4">DSM 45899</strain>
    </source>
</reference>
<sequence length="273" mass="28145">MVRNIRIDVDVDIDVGAIVLKGAAMSVDVDRRGPVMVVTINRPEAANALDAPTMSGLGHAFEQAEKDDEVRAVVLTGAGERVFCAGMDLKAFLSGTVADIDGPGIGIFTRRVFPKPIIGAINGTAVGGGFELALACDLLVAAESARFGLPEVKRGLIAAGGGTRLPQRIPLPLALELGLTGAPVSAARLGEMGLVNRVVPVAEVLPVALELADQIAANGPLAVQVTKAMMVGELTAADWDGIAATVAPVFGSEDAKEGARAFAEKRPPNWVGR</sequence>
<name>A0A0S4QV23_9ACTN</name>
<accession>A0A0S4QV23</accession>
<dbReference type="PANTHER" id="PTHR43802:SF1">
    <property type="entry name" value="IP11341P-RELATED"/>
    <property type="match status" value="1"/>
</dbReference>
<dbReference type="Pfam" id="PF00378">
    <property type="entry name" value="ECH_1"/>
    <property type="match status" value="1"/>
</dbReference>
<dbReference type="Gene3D" id="3.90.226.10">
    <property type="entry name" value="2-enoyl-CoA Hydratase, Chain A, domain 1"/>
    <property type="match status" value="1"/>
</dbReference>
<dbReference type="SUPFAM" id="SSF52096">
    <property type="entry name" value="ClpP/crotonase"/>
    <property type="match status" value="1"/>
</dbReference>
<evidence type="ECO:0000313" key="4">
    <source>
        <dbReference type="Proteomes" id="UP000198802"/>
    </source>
</evidence>
<gene>
    <name evidence="3" type="ORF">Ga0074812_1272</name>
</gene>
<dbReference type="PROSITE" id="PS00166">
    <property type="entry name" value="ENOYL_COA_HYDRATASE"/>
    <property type="match status" value="1"/>
</dbReference>
<dbReference type="NCBIfam" id="NF006100">
    <property type="entry name" value="PRK08252.1"/>
    <property type="match status" value="1"/>
</dbReference>
<evidence type="ECO:0000256" key="2">
    <source>
        <dbReference type="RuleBase" id="RU003707"/>
    </source>
</evidence>
<dbReference type="CDD" id="cd06558">
    <property type="entry name" value="crotonase-like"/>
    <property type="match status" value="1"/>
</dbReference>
<dbReference type="InterPro" id="IPR001753">
    <property type="entry name" value="Enoyl-CoA_hydra/iso"/>
</dbReference>
<dbReference type="Proteomes" id="UP000198802">
    <property type="component" value="Unassembled WGS sequence"/>
</dbReference>
<protein>
    <submittedName>
        <fullName evidence="3">Enoyl-CoA hydratase</fullName>
    </submittedName>
</protein>
<dbReference type="EMBL" id="FAOZ01000027">
    <property type="protein sequence ID" value="CUU59325.1"/>
    <property type="molecule type" value="Genomic_DNA"/>
</dbReference>
<dbReference type="Gene3D" id="1.10.12.10">
    <property type="entry name" value="Lyase 2-enoyl-coa Hydratase, Chain A, domain 2"/>
    <property type="match status" value="1"/>
</dbReference>
<dbReference type="InterPro" id="IPR014748">
    <property type="entry name" value="Enoyl-CoA_hydra_C"/>
</dbReference>